<dbReference type="EMBL" id="JBHSXS010000001">
    <property type="protein sequence ID" value="MFC6878503.1"/>
    <property type="molecule type" value="Genomic_DNA"/>
</dbReference>
<evidence type="ECO:0000313" key="3">
    <source>
        <dbReference type="Proteomes" id="UP001596380"/>
    </source>
</evidence>
<accession>A0ABW2CBK1</accession>
<sequence>MADSWRLAWRKSSHSGSQGACVEVAAWREGRRSSTQGSCVEVGTCERHGVAARDSKDPAGPELTFTRAEWNAFHRRVLSGELDLHWTQV</sequence>
<feature type="domain" description="DUF397" evidence="1">
    <location>
        <begin position="25"/>
        <end position="77"/>
    </location>
</feature>
<keyword evidence="3" id="KW-1185">Reference proteome</keyword>
<evidence type="ECO:0000259" key="1">
    <source>
        <dbReference type="Pfam" id="PF04149"/>
    </source>
</evidence>
<dbReference type="Proteomes" id="UP001596380">
    <property type="component" value="Unassembled WGS sequence"/>
</dbReference>
<dbReference type="RefSeq" id="WP_160819908.1">
    <property type="nucleotide sequence ID" value="NZ_JBHSXE010000001.1"/>
</dbReference>
<gene>
    <name evidence="2" type="ORF">ACFQKB_01860</name>
</gene>
<dbReference type="InterPro" id="IPR007278">
    <property type="entry name" value="DUF397"/>
</dbReference>
<proteinExistence type="predicted"/>
<comment type="caution">
    <text evidence="2">The sequence shown here is derived from an EMBL/GenBank/DDBJ whole genome shotgun (WGS) entry which is preliminary data.</text>
</comment>
<evidence type="ECO:0000313" key="2">
    <source>
        <dbReference type="EMBL" id="MFC6878503.1"/>
    </source>
</evidence>
<organism evidence="2 3">
    <name type="scientific">Actinomadura yumaensis</name>
    <dbReference type="NCBI Taxonomy" id="111807"/>
    <lineage>
        <taxon>Bacteria</taxon>
        <taxon>Bacillati</taxon>
        <taxon>Actinomycetota</taxon>
        <taxon>Actinomycetes</taxon>
        <taxon>Streptosporangiales</taxon>
        <taxon>Thermomonosporaceae</taxon>
        <taxon>Actinomadura</taxon>
    </lineage>
</organism>
<protein>
    <submittedName>
        <fullName evidence="2">DUF397 domain-containing protein</fullName>
    </submittedName>
</protein>
<reference evidence="3" key="1">
    <citation type="journal article" date="2019" name="Int. J. Syst. Evol. Microbiol.">
        <title>The Global Catalogue of Microorganisms (GCM) 10K type strain sequencing project: providing services to taxonomists for standard genome sequencing and annotation.</title>
        <authorList>
            <consortium name="The Broad Institute Genomics Platform"/>
            <consortium name="The Broad Institute Genome Sequencing Center for Infectious Disease"/>
            <person name="Wu L."/>
            <person name="Ma J."/>
        </authorList>
    </citation>
    <scope>NUCLEOTIDE SEQUENCE [LARGE SCALE GENOMIC DNA]</scope>
    <source>
        <strain evidence="3">JCM 3369</strain>
    </source>
</reference>
<dbReference type="Pfam" id="PF04149">
    <property type="entry name" value="DUF397"/>
    <property type="match status" value="1"/>
</dbReference>
<name>A0ABW2CBK1_9ACTN</name>